<proteinExistence type="predicted"/>
<evidence type="ECO:0000256" key="1">
    <source>
        <dbReference type="SAM" id="MobiDB-lite"/>
    </source>
</evidence>
<feature type="domain" description="DUF7102" evidence="2">
    <location>
        <begin position="220"/>
        <end position="417"/>
    </location>
</feature>
<keyword evidence="5" id="KW-1185">Reference proteome</keyword>
<dbReference type="RefSeq" id="XP_024669620.1">
    <property type="nucleotide sequence ID" value="XM_024816792.1"/>
</dbReference>
<dbReference type="Proteomes" id="UP000234585">
    <property type="component" value="Unassembled WGS sequence"/>
</dbReference>
<dbReference type="OrthoDB" id="3647246at2759"/>
<name>A0A2I2F4U8_ASPCN</name>
<evidence type="ECO:0000313" key="5">
    <source>
        <dbReference type="Proteomes" id="UP000234585"/>
    </source>
</evidence>
<dbReference type="Pfam" id="PF23395">
    <property type="entry name" value="SAM_6"/>
    <property type="match status" value="1"/>
</dbReference>
<feature type="compositionally biased region" description="Polar residues" evidence="1">
    <location>
        <begin position="254"/>
        <end position="271"/>
    </location>
</feature>
<evidence type="ECO:0000259" key="2">
    <source>
        <dbReference type="Pfam" id="PF23394"/>
    </source>
</evidence>
<accession>A0A2I2F4U8</accession>
<evidence type="ECO:0000313" key="4">
    <source>
        <dbReference type="EMBL" id="PLB35608.1"/>
    </source>
</evidence>
<dbReference type="EMBL" id="KZ559160">
    <property type="protein sequence ID" value="PLB35608.1"/>
    <property type="molecule type" value="Genomic_DNA"/>
</dbReference>
<dbReference type="Pfam" id="PF23394">
    <property type="entry name" value="DUF7102"/>
    <property type="match status" value="1"/>
</dbReference>
<organism evidence="4 5">
    <name type="scientific">Aspergillus candidus</name>
    <dbReference type="NCBI Taxonomy" id="41067"/>
    <lineage>
        <taxon>Eukaryota</taxon>
        <taxon>Fungi</taxon>
        <taxon>Dikarya</taxon>
        <taxon>Ascomycota</taxon>
        <taxon>Pezizomycotina</taxon>
        <taxon>Eurotiomycetes</taxon>
        <taxon>Eurotiomycetidae</taxon>
        <taxon>Eurotiales</taxon>
        <taxon>Aspergillaceae</taxon>
        <taxon>Aspergillus</taxon>
        <taxon>Aspergillus subgen. Circumdati</taxon>
    </lineage>
</organism>
<protein>
    <submittedName>
        <fullName evidence="4">Uncharacterized protein</fullName>
    </submittedName>
</protein>
<dbReference type="GeneID" id="36523952"/>
<feature type="domain" description="SAM-like" evidence="3">
    <location>
        <begin position="429"/>
        <end position="499"/>
    </location>
</feature>
<gene>
    <name evidence="4" type="ORF">BDW47DRAFT_127999</name>
</gene>
<dbReference type="InterPro" id="IPR057559">
    <property type="entry name" value="SAM_6"/>
</dbReference>
<evidence type="ECO:0000259" key="3">
    <source>
        <dbReference type="Pfam" id="PF23395"/>
    </source>
</evidence>
<dbReference type="AlphaFoldDB" id="A0A2I2F4U8"/>
<sequence length="517" mass="57811">MKRTKSLQKGSFPQPETLSRLTQDILEAQASVSQMIRDEKLSVQKDSARLLSFAIRDTDTKTLEVDWEDYLSAFTTNDNLKLERPLLSSADTETLARPKRPVPSHERELDLASEYVCRLGEADLPDGLRDSVEKVMTKVKSEKLHCSKESLRLIQKITGSTGFSPQDLHELWDTVKVEADIVPKSWPVPQKPSNDHPITISSQLTAQVPQYSSPHHTPPILFLSTALLKSHLRLVQSLERAEERPVIIYRDYDNSSQQTSKPAPTQTNQSIPPKEADIIISPSTSIILTTSQATTQRYLPGHRLHLHITSSSNNNNNGIKETINSPLREQIFLLAPRYEQIYVLITHTTPPPAQNTNPNHNHQPWTADEQILSNLTSLAAFCASLAPHVTVQPLILPSGAETAARWVLALAKKHAIALPEGNQGLDSVEETCWEVFLRRVGLNPYAARALLGALKADSGTDGGGELSGLWGLWGMWSEPNRRVLRELIGERVFHRMEGILEKDWQCDWALNFGDDQT</sequence>
<dbReference type="InterPro" id="IPR055528">
    <property type="entry name" value="DUF7102"/>
</dbReference>
<reference evidence="4 5" key="1">
    <citation type="submission" date="2017-12" db="EMBL/GenBank/DDBJ databases">
        <authorList>
            <consortium name="DOE Joint Genome Institute"/>
            <person name="Haridas S."/>
            <person name="Kjaerbolling I."/>
            <person name="Vesth T.C."/>
            <person name="Frisvad J.C."/>
            <person name="Nybo J.L."/>
            <person name="Theobald S."/>
            <person name="Kuo A."/>
            <person name="Bowyer P."/>
            <person name="Matsuda Y."/>
            <person name="Mondo S."/>
            <person name="Lyhne E.K."/>
            <person name="Kogle M.E."/>
            <person name="Clum A."/>
            <person name="Lipzen A."/>
            <person name="Salamov A."/>
            <person name="Ngan C.Y."/>
            <person name="Daum C."/>
            <person name="Chiniquy J."/>
            <person name="Barry K."/>
            <person name="LaButti K."/>
            <person name="Simmons B.A."/>
            <person name="Magnuson J.K."/>
            <person name="Mortensen U.H."/>
            <person name="Larsen T.O."/>
            <person name="Grigoriev I.V."/>
            <person name="Baker S.E."/>
            <person name="Andersen M.R."/>
            <person name="Nordberg H.P."/>
            <person name="Cantor M.N."/>
            <person name="Hua S.X."/>
        </authorList>
    </citation>
    <scope>NUCLEOTIDE SEQUENCE [LARGE SCALE GENOMIC DNA]</scope>
    <source>
        <strain evidence="4 5">CBS 102.13</strain>
    </source>
</reference>
<feature type="region of interest" description="Disordered" evidence="1">
    <location>
        <begin position="252"/>
        <end position="271"/>
    </location>
</feature>